<dbReference type="EMBL" id="VSSQ01000180">
    <property type="protein sequence ID" value="MPL83719.1"/>
    <property type="molecule type" value="Genomic_DNA"/>
</dbReference>
<dbReference type="Gene3D" id="3.40.630.30">
    <property type="match status" value="1"/>
</dbReference>
<reference evidence="2" key="1">
    <citation type="submission" date="2019-08" db="EMBL/GenBank/DDBJ databases">
        <authorList>
            <person name="Kucharzyk K."/>
            <person name="Murdoch R.W."/>
            <person name="Higgins S."/>
            <person name="Loffler F."/>
        </authorList>
    </citation>
    <scope>NUCLEOTIDE SEQUENCE</scope>
</reference>
<dbReference type="InterPro" id="IPR016181">
    <property type="entry name" value="Acyl_CoA_acyltransferase"/>
</dbReference>
<gene>
    <name evidence="2" type="ORF">SDC9_29676</name>
</gene>
<dbReference type="GO" id="GO:0016747">
    <property type="term" value="F:acyltransferase activity, transferring groups other than amino-acyl groups"/>
    <property type="evidence" value="ECO:0007669"/>
    <property type="project" value="InterPro"/>
</dbReference>
<organism evidence="2">
    <name type="scientific">bioreactor metagenome</name>
    <dbReference type="NCBI Taxonomy" id="1076179"/>
    <lineage>
        <taxon>unclassified sequences</taxon>
        <taxon>metagenomes</taxon>
        <taxon>ecological metagenomes</taxon>
    </lineage>
</organism>
<dbReference type="CDD" id="cd04301">
    <property type="entry name" value="NAT_SF"/>
    <property type="match status" value="1"/>
</dbReference>
<feature type="domain" description="N-acetyltransferase" evidence="1">
    <location>
        <begin position="1"/>
        <end position="112"/>
    </location>
</feature>
<evidence type="ECO:0000313" key="2">
    <source>
        <dbReference type="EMBL" id="MPL83719.1"/>
    </source>
</evidence>
<dbReference type="Pfam" id="PF13508">
    <property type="entry name" value="Acetyltransf_7"/>
    <property type="match status" value="1"/>
</dbReference>
<sequence length="112" mass="12547">MTIRPATTADIGDLINENECTWIAEAEGVSMGFAVADAEDGSVFALFVRPEWENKGVGKQLLEKLEVFLPARHEMMWLETDGSSRAAVFYAHLGWTRAAELENGDARFEKRR</sequence>
<proteinExistence type="predicted"/>
<dbReference type="PROSITE" id="PS51186">
    <property type="entry name" value="GNAT"/>
    <property type="match status" value="1"/>
</dbReference>
<comment type="caution">
    <text evidence="2">The sequence shown here is derived from an EMBL/GenBank/DDBJ whole genome shotgun (WGS) entry which is preliminary data.</text>
</comment>
<dbReference type="InterPro" id="IPR000182">
    <property type="entry name" value="GNAT_dom"/>
</dbReference>
<protein>
    <recommendedName>
        <fullName evidence="1">N-acetyltransferase domain-containing protein</fullName>
    </recommendedName>
</protein>
<dbReference type="SUPFAM" id="SSF55729">
    <property type="entry name" value="Acyl-CoA N-acyltransferases (Nat)"/>
    <property type="match status" value="1"/>
</dbReference>
<accession>A0A644UXC9</accession>
<evidence type="ECO:0000259" key="1">
    <source>
        <dbReference type="PROSITE" id="PS51186"/>
    </source>
</evidence>
<dbReference type="AlphaFoldDB" id="A0A644UXC9"/>
<name>A0A644UXC9_9ZZZZ</name>